<name>A0A645C5L1_9ZZZZ</name>
<protein>
    <submittedName>
        <fullName evidence="1">Uncharacterized protein</fullName>
    </submittedName>
</protein>
<evidence type="ECO:0000313" key="1">
    <source>
        <dbReference type="EMBL" id="MPM72932.1"/>
    </source>
</evidence>
<organism evidence="1">
    <name type="scientific">bioreactor metagenome</name>
    <dbReference type="NCBI Taxonomy" id="1076179"/>
    <lineage>
        <taxon>unclassified sequences</taxon>
        <taxon>metagenomes</taxon>
        <taxon>ecological metagenomes</taxon>
    </lineage>
</organism>
<gene>
    <name evidence="1" type="ORF">SDC9_119908</name>
</gene>
<comment type="caution">
    <text evidence="1">The sequence shown here is derived from an EMBL/GenBank/DDBJ whole genome shotgun (WGS) entry which is preliminary data.</text>
</comment>
<sequence length="129" mass="15112">MTDLYHCCRWCKWFDGTKGVCTNEQAFDKVEDNVLYPFWENGNLSEAIKEGFKDFKFDELESALIESKLSKKRVTEIMKLFGDELESAFMNWTESIDDSVSTAMTNYDFGRDNSVSIKDPSDFHCKHFW</sequence>
<dbReference type="EMBL" id="VSSQ01025047">
    <property type="protein sequence ID" value="MPM72932.1"/>
    <property type="molecule type" value="Genomic_DNA"/>
</dbReference>
<proteinExistence type="predicted"/>
<reference evidence="1" key="1">
    <citation type="submission" date="2019-08" db="EMBL/GenBank/DDBJ databases">
        <authorList>
            <person name="Kucharzyk K."/>
            <person name="Murdoch R.W."/>
            <person name="Higgins S."/>
            <person name="Loffler F."/>
        </authorList>
    </citation>
    <scope>NUCLEOTIDE SEQUENCE</scope>
</reference>
<accession>A0A645C5L1</accession>
<dbReference type="AlphaFoldDB" id="A0A645C5L1"/>